<reference evidence="4 5" key="1">
    <citation type="submission" date="2017-01" db="EMBL/GenBank/DDBJ databases">
        <authorList>
            <consortium name="Urmite Genomes"/>
        </authorList>
    </citation>
    <scope>NUCLEOTIDE SEQUENCE [LARGE SCALE GENOMIC DNA]</scope>
    <source>
        <strain evidence="4 5">AB57</strain>
    </source>
</reference>
<dbReference type="PANTHER" id="PTHR46766">
    <property type="entry name" value="GLUTAMINE-RICH PROTEIN 2"/>
    <property type="match status" value="1"/>
</dbReference>
<evidence type="ECO:0000313" key="4">
    <source>
        <dbReference type="EMBL" id="SPM34151.1"/>
    </source>
</evidence>
<dbReference type="STRING" id="1841860.GCA_900157375_01965"/>
<dbReference type="Proteomes" id="UP000240988">
    <property type="component" value="Unassembled WGS sequence"/>
</dbReference>
<comment type="similarity">
    <text evidence="1">Belongs to the mycobacterial PPE family.</text>
</comment>
<dbReference type="AlphaFoldDB" id="A0A2U3NRL0"/>
<keyword evidence="5" id="KW-1185">Reference proteome</keyword>
<evidence type="ECO:0000259" key="2">
    <source>
        <dbReference type="Pfam" id="PF00823"/>
    </source>
</evidence>
<dbReference type="Gene3D" id="1.20.1260.20">
    <property type="entry name" value="PPE superfamily"/>
    <property type="match status" value="1"/>
</dbReference>
<evidence type="ECO:0000259" key="3">
    <source>
        <dbReference type="Pfam" id="PF12484"/>
    </source>
</evidence>
<dbReference type="EMBL" id="FUFA01000004">
    <property type="protein sequence ID" value="SPM34151.1"/>
    <property type="molecule type" value="Genomic_DNA"/>
</dbReference>
<evidence type="ECO:0000256" key="1">
    <source>
        <dbReference type="ARBA" id="ARBA00010652"/>
    </source>
</evidence>
<dbReference type="Pfam" id="PF12484">
    <property type="entry name" value="PPE-SVP"/>
    <property type="match status" value="1"/>
</dbReference>
<protein>
    <submittedName>
        <fullName evidence="4">PPE family protein</fullName>
    </submittedName>
</protein>
<proteinExistence type="inferred from homology"/>
<feature type="domain" description="PPE family C-terminal" evidence="3">
    <location>
        <begin position="306"/>
        <end position="379"/>
    </location>
</feature>
<dbReference type="GO" id="GO:0052572">
    <property type="term" value="P:response to host immune response"/>
    <property type="evidence" value="ECO:0007669"/>
    <property type="project" value="TreeGrafter"/>
</dbReference>
<dbReference type="PANTHER" id="PTHR46766:SF1">
    <property type="entry name" value="GLUTAMINE-RICH PROTEIN 2"/>
    <property type="match status" value="1"/>
</dbReference>
<dbReference type="InterPro" id="IPR022171">
    <property type="entry name" value="PPE_C"/>
</dbReference>
<dbReference type="InterPro" id="IPR038332">
    <property type="entry name" value="PPE_sf"/>
</dbReference>
<name>A0A2U3NRL0_9MYCO</name>
<dbReference type="Pfam" id="PF00823">
    <property type="entry name" value="PPE"/>
    <property type="match status" value="1"/>
</dbReference>
<evidence type="ECO:0000313" key="5">
    <source>
        <dbReference type="Proteomes" id="UP000240988"/>
    </source>
</evidence>
<dbReference type="InterPro" id="IPR000030">
    <property type="entry name" value="PPE_dom"/>
</dbReference>
<gene>
    <name evidence="4" type="ORF">MRAB57_1963</name>
</gene>
<organism evidence="4 5">
    <name type="scientific">Mycobacterium rhizamassiliense</name>
    <dbReference type="NCBI Taxonomy" id="1841860"/>
    <lineage>
        <taxon>Bacteria</taxon>
        <taxon>Bacillati</taxon>
        <taxon>Actinomycetota</taxon>
        <taxon>Actinomycetes</taxon>
        <taxon>Mycobacteriales</taxon>
        <taxon>Mycobacteriaceae</taxon>
        <taxon>Mycobacterium</taxon>
    </lineage>
</organism>
<feature type="domain" description="PPE" evidence="2">
    <location>
        <begin position="1"/>
        <end position="150"/>
    </location>
</feature>
<sequence length="383" mass="37661">MYSGLGSGSLLIAASGWKSLAAELRSAALSYGAVLAALTEEEWHGPASAAMAAAATPFVAWTNATAVQAEQTALQAEAAAAAHETAFGATVPPPQIAANRTRLAVLKAGNLLGQNTPAIAATEAQYGEMWAQDAAAMYGYAASSAVAAELAPIGTPQEIVATAGVAEQMAAVDRVAAESAGAGRETLSQLTATVPRELRSLASPSSSMESGGWNPFAPGSAGDTTGINGVFNAMFGPDTAFGQFVNANIWNTIFGSGFYLPSNFLGTGADFIGLSQAAAPAAESAAATAAAAGAGEAAAAAGNAISAELGKGALVGPLSVPPSWTATGPLSPLFPALGATRMIAPPPVVAAGMPGPGMSGQGYGGGPRYGFRPTVVARPPAAG</sequence>
<accession>A0A2U3NRL0</accession>
<dbReference type="SUPFAM" id="SSF140459">
    <property type="entry name" value="PE/PPE dimer-like"/>
    <property type="match status" value="1"/>
</dbReference>